<keyword evidence="7 15" id="KW-0786">Thiamine pyrophosphate</keyword>
<sequence>MTAIDGSEVIAESLERLGVKVVFGIVGIPVVEVADALISKGIKFIGFRNEQAASYAASVYGYLTQQPGVLLVVGGPGLVHALAGIYNSESNKWPLLVLAGSSSSSEVYRGGFQELDQVSLMTSTFSKFSARPPSISRVPELITKAFRLSISGKPGPTYIDLPADIIQSKIDSSDGLQYLESVIPYAIEDVPKSVASLPKLKQAVKLIKSAQYPLLVVGKGAANCPRAVRDFVAQHMVPFLPTPMGKGVVPDSSEFNVSSARSDALRHADVIILAGARLNWMLHHGDFPKFKKDVKFIQIDSDSDEIGDNSNDSLKYGLFGDIGLTIESLNIRLGKGHLVNSMLPVIEEAKLKNIKKLELKGSVTPEQSESLMNHNQAITIITNSLGLNYDDTIFVSEGANTMDISRVVIPIDYPKQRLDAGTNATMGVGLGYAIAAKVANPEKLVMAIEGDSAFGFSALEIETAIRSDLPLFIIVLNNSGVYRGVDDVEKYAPFTDKPLPSTALSYKTRYDELGNSLGAVGMLVTNANELKVKMKESLDLYLNDKKTIVLNVLIQSGAGTKLQFGWQNKPKSKL</sequence>
<evidence type="ECO:0000259" key="18">
    <source>
        <dbReference type="Pfam" id="PF02776"/>
    </source>
</evidence>
<evidence type="ECO:0000256" key="12">
    <source>
        <dbReference type="ARBA" id="ARBA00044518"/>
    </source>
</evidence>
<evidence type="ECO:0000256" key="1">
    <source>
        <dbReference type="ARBA" id="ARBA00001946"/>
    </source>
</evidence>
<comment type="catalytic activity">
    <reaction evidence="10">
        <text>a 2-hydroxy-3-methyl fatty acyl-CoA = a 2-methyl-branched fatty aldehyde + formyl-CoA</text>
        <dbReference type="Rhea" id="RHEA:25375"/>
        <dbReference type="ChEBI" id="CHEBI:49188"/>
        <dbReference type="ChEBI" id="CHEBI:57376"/>
        <dbReference type="ChEBI" id="CHEBI:58783"/>
        <dbReference type="EC" id="4.1.2.63"/>
    </reaction>
    <physiologicalReaction direction="left-to-right" evidence="10">
        <dbReference type="Rhea" id="RHEA:25376"/>
    </physiologicalReaction>
</comment>
<evidence type="ECO:0000256" key="15">
    <source>
        <dbReference type="RuleBase" id="RU362132"/>
    </source>
</evidence>
<evidence type="ECO:0000313" key="19">
    <source>
        <dbReference type="EMBL" id="GME72970.1"/>
    </source>
</evidence>
<comment type="caution">
    <text evidence="19">The sequence shown here is derived from an EMBL/GenBank/DDBJ whole genome shotgun (WGS) entry which is preliminary data.</text>
</comment>
<proteinExistence type="inferred from homology"/>
<evidence type="ECO:0000259" key="17">
    <source>
        <dbReference type="Pfam" id="PF02775"/>
    </source>
</evidence>
<comment type="catalytic activity">
    <reaction evidence="11">
        <text>an (R)-2-hydroxy-long-chain-fatty acyl-CoA = a long-chain fatty aldehyde + formyl-CoA</text>
        <dbReference type="Rhea" id="RHEA:67444"/>
        <dbReference type="ChEBI" id="CHEBI:17176"/>
        <dbReference type="ChEBI" id="CHEBI:57376"/>
        <dbReference type="ChEBI" id="CHEBI:170012"/>
        <dbReference type="EC" id="4.1.2.63"/>
    </reaction>
    <physiologicalReaction direction="left-to-right" evidence="11">
        <dbReference type="Rhea" id="RHEA:67445"/>
    </physiologicalReaction>
</comment>
<comment type="cofactor">
    <cofactor evidence="2">
        <name>thiamine diphosphate</name>
        <dbReference type="ChEBI" id="CHEBI:58937"/>
    </cofactor>
</comment>
<keyword evidence="9" id="KW-0456">Lyase</keyword>
<dbReference type="Pfam" id="PF00205">
    <property type="entry name" value="TPP_enzyme_M"/>
    <property type="match status" value="1"/>
</dbReference>
<evidence type="ECO:0000259" key="16">
    <source>
        <dbReference type="Pfam" id="PF00205"/>
    </source>
</evidence>
<dbReference type="InterPro" id="IPR029035">
    <property type="entry name" value="DHS-like_NAD/FAD-binding_dom"/>
</dbReference>
<dbReference type="GO" id="GO:0005782">
    <property type="term" value="C:peroxisomal matrix"/>
    <property type="evidence" value="ECO:0007669"/>
    <property type="project" value="UniProtKB-SubCell"/>
</dbReference>
<keyword evidence="6" id="KW-0460">Magnesium</keyword>
<dbReference type="FunFam" id="3.40.50.970:FF:000054">
    <property type="entry name" value="Putative 2-hydroxyphytanoyl-CoA lyase"/>
    <property type="match status" value="1"/>
</dbReference>
<protein>
    <recommendedName>
        <fullName evidence="14">2-hydroxyacyl-CoA lyase</fullName>
        <ecNumber evidence="12">4.1.2.63</ecNumber>
    </recommendedName>
</protein>
<keyword evidence="8" id="KW-0576">Peroxisome</keyword>
<dbReference type="PANTHER" id="PTHR43710">
    <property type="entry name" value="2-HYDROXYACYL-COA LYASE"/>
    <property type="match status" value="1"/>
</dbReference>
<dbReference type="Proteomes" id="UP001165120">
    <property type="component" value="Unassembled WGS sequence"/>
</dbReference>
<feature type="domain" description="Thiamine pyrophosphate enzyme TPP-binding" evidence="17">
    <location>
        <begin position="398"/>
        <end position="551"/>
    </location>
</feature>
<dbReference type="InterPro" id="IPR029061">
    <property type="entry name" value="THDP-binding"/>
</dbReference>
<dbReference type="InterPro" id="IPR045025">
    <property type="entry name" value="HACL1-like"/>
</dbReference>
<evidence type="ECO:0000256" key="9">
    <source>
        <dbReference type="ARBA" id="ARBA00023239"/>
    </source>
</evidence>
<dbReference type="Gene3D" id="3.40.50.1220">
    <property type="entry name" value="TPP-binding domain"/>
    <property type="match status" value="1"/>
</dbReference>
<evidence type="ECO:0000256" key="11">
    <source>
        <dbReference type="ARBA" id="ARBA00044454"/>
    </source>
</evidence>
<evidence type="ECO:0000256" key="4">
    <source>
        <dbReference type="ARBA" id="ARBA00007812"/>
    </source>
</evidence>
<evidence type="ECO:0000313" key="20">
    <source>
        <dbReference type="Proteomes" id="UP001165120"/>
    </source>
</evidence>
<evidence type="ECO:0000256" key="7">
    <source>
        <dbReference type="ARBA" id="ARBA00023052"/>
    </source>
</evidence>
<dbReference type="GO" id="GO:0106359">
    <property type="term" value="F:2-hydroxyacyl-CoA lyase activity"/>
    <property type="evidence" value="ECO:0007669"/>
    <property type="project" value="UniProtKB-EC"/>
</dbReference>
<comment type="subcellular location">
    <subcellularLocation>
        <location evidence="3">Peroxisome matrix</location>
    </subcellularLocation>
</comment>
<comment type="function">
    <text evidence="13">Catalyzes a carbon-carbon cleavage reaction; cleaves a 2-hydroxy-3-methylacyl-CoA into formyl-CoA and a 2-methyl-branched fatty aldehyde.</text>
</comment>
<dbReference type="InterPro" id="IPR000399">
    <property type="entry name" value="TPP-bd_CS"/>
</dbReference>
<dbReference type="PROSITE" id="PS00187">
    <property type="entry name" value="TPP_ENZYMES"/>
    <property type="match status" value="1"/>
</dbReference>
<dbReference type="InterPro" id="IPR012001">
    <property type="entry name" value="Thiamin_PyroP_enz_TPP-bd_dom"/>
</dbReference>
<dbReference type="EMBL" id="BSXN01001414">
    <property type="protein sequence ID" value="GME72970.1"/>
    <property type="molecule type" value="Genomic_DNA"/>
</dbReference>
<dbReference type="EC" id="4.1.2.63" evidence="12"/>
<dbReference type="CDD" id="cd07035">
    <property type="entry name" value="TPP_PYR_POX_like"/>
    <property type="match status" value="1"/>
</dbReference>
<feature type="domain" description="Thiamine pyrophosphate enzyme N-terminal TPP-binding" evidence="18">
    <location>
        <begin position="5"/>
        <end position="120"/>
    </location>
</feature>
<dbReference type="Pfam" id="PF02776">
    <property type="entry name" value="TPP_enzyme_N"/>
    <property type="match status" value="1"/>
</dbReference>
<reference evidence="19" key="1">
    <citation type="submission" date="2023-04" db="EMBL/GenBank/DDBJ databases">
        <title>Candida boidinii NBRC 10035.</title>
        <authorList>
            <person name="Ichikawa N."/>
            <person name="Sato H."/>
            <person name="Tonouchi N."/>
        </authorList>
    </citation>
    <scope>NUCLEOTIDE SEQUENCE</scope>
    <source>
        <strain evidence="19">NBRC 10035</strain>
    </source>
</reference>
<dbReference type="InterPro" id="IPR011766">
    <property type="entry name" value="TPP_enzyme_TPP-bd"/>
</dbReference>
<evidence type="ECO:0000256" key="5">
    <source>
        <dbReference type="ARBA" id="ARBA00022723"/>
    </source>
</evidence>
<organism evidence="19 20">
    <name type="scientific">Candida boidinii</name>
    <name type="common">Yeast</name>
    <dbReference type="NCBI Taxonomy" id="5477"/>
    <lineage>
        <taxon>Eukaryota</taxon>
        <taxon>Fungi</taxon>
        <taxon>Dikarya</taxon>
        <taxon>Ascomycota</taxon>
        <taxon>Saccharomycotina</taxon>
        <taxon>Pichiomycetes</taxon>
        <taxon>Pichiales</taxon>
        <taxon>Pichiaceae</taxon>
        <taxon>Ogataea</taxon>
        <taxon>Ogataea/Candida clade</taxon>
    </lineage>
</organism>
<dbReference type="Gene3D" id="3.40.50.970">
    <property type="match status" value="2"/>
</dbReference>
<dbReference type="GO" id="GO:0001561">
    <property type="term" value="P:fatty acid alpha-oxidation"/>
    <property type="evidence" value="ECO:0007669"/>
    <property type="project" value="TreeGrafter"/>
</dbReference>
<evidence type="ECO:0000256" key="14">
    <source>
        <dbReference type="ARBA" id="ARBA00070390"/>
    </source>
</evidence>
<feature type="domain" description="Thiamine pyrophosphate enzyme central" evidence="16">
    <location>
        <begin position="200"/>
        <end position="329"/>
    </location>
</feature>
<dbReference type="InterPro" id="IPR012000">
    <property type="entry name" value="Thiamin_PyroP_enz_cen_dom"/>
</dbReference>
<evidence type="ECO:0000256" key="8">
    <source>
        <dbReference type="ARBA" id="ARBA00023140"/>
    </source>
</evidence>
<dbReference type="SUPFAM" id="SSF52518">
    <property type="entry name" value="Thiamin diphosphate-binding fold (THDP-binding)"/>
    <property type="match status" value="2"/>
</dbReference>
<dbReference type="Pfam" id="PF02775">
    <property type="entry name" value="TPP_enzyme_C"/>
    <property type="match status" value="1"/>
</dbReference>
<dbReference type="GO" id="GO:0030976">
    <property type="term" value="F:thiamine pyrophosphate binding"/>
    <property type="evidence" value="ECO:0007669"/>
    <property type="project" value="InterPro"/>
</dbReference>
<accession>A0A9W6T1F5</accession>
<evidence type="ECO:0000256" key="10">
    <source>
        <dbReference type="ARBA" id="ARBA00044451"/>
    </source>
</evidence>
<evidence type="ECO:0000256" key="2">
    <source>
        <dbReference type="ARBA" id="ARBA00001964"/>
    </source>
</evidence>
<dbReference type="AlphaFoldDB" id="A0A9W6T1F5"/>
<dbReference type="SUPFAM" id="SSF52467">
    <property type="entry name" value="DHS-like NAD/FAD-binding domain"/>
    <property type="match status" value="1"/>
</dbReference>
<name>A0A9W6T1F5_CANBO</name>
<dbReference type="CDD" id="cd02004">
    <property type="entry name" value="TPP_BZL_OCoD_HPCL"/>
    <property type="match status" value="1"/>
</dbReference>
<comment type="similarity">
    <text evidence="4 15">Belongs to the TPP enzyme family.</text>
</comment>
<dbReference type="PANTHER" id="PTHR43710:SF2">
    <property type="entry name" value="2-HYDROXYACYL-COA LYASE 1"/>
    <property type="match status" value="1"/>
</dbReference>
<evidence type="ECO:0000256" key="13">
    <source>
        <dbReference type="ARBA" id="ARBA00059692"/>
    </source>
</evidence>
<keyword evidence="5" id="KW-0479">Metal-binding</keyword>
<gene>
    <name evidence="19" type="ORF">Cboi02_000383800</name>
</gene>
<keyword evidence="20" id="KW-1185">Reference proteome</keyword>
<comment type="cofactor">
    <cofactor evidence="1">
        <name>Mg(2+)</name>
        <dbReference type="ChEBI" id="CHEBI:18420"/>
    </cofactor>
</comment>
<evidence type="ECO:0000256" key="3">
    <source>
        <dbReference type="ARBA" id="ARBA00004253"/>
    </source>
</evidence>
<evidence type="ECO:0000256" key="6">
    <source>
        <dbReference type="ARBA" id="ARBA00022842"/>
    </source>
</evidence>
<dbReference type="GO" id="GO:0000287">
    <property type="term" value="F:magnesium ion binding"/>
    <property type="evidence" value="ECO:0007669"/>
    <property type="project" value="InterPro"/>
</dbReference>